<dbReference type="AlphaFoldDB" id="A0A9P1IF05"/>
<gene>
    <name evidence="2" type="ORF">CAMP_LOCUS6746</name>
</gene>
<dbReference type="EMBL" id="CANHGI010000003">
    <property type="protein sequence ID" value="CAI5444109.1"/>
    <property type="molecule type" value="Genomic_DNA"/>
</dbReference>
<protein>
    <submittedName>
        <fullName evidence="2">Uncharacterized protein</fullName>
    </submittedName>
</protein>
<evidence type="ECO:0000313" key="3">
    <source>
        <dbReference type="Proteomes" id="UP001152747"/>
    </source>
</evidence>
<accession>A0A9P1IF05</accession>
<evidence type="ECO:0000313" key="2">
    <source>
        <dbReference type="EMBL" id="CAI5444109.1"/>
    </source>
</evidence>
<sequence length="87" mass="10266">MDFAPRNPVSPNAFVLFLIFAWSFIFIFRRQIQHSNAHCSIIIAMIITVCSNPLHGREISEHLIRFLQLMMPWMIYCVRSEIDRASR</sequence>
<keyword evidence="1" id="KW-1133">Transmembrane helix</keyword>
<dbReference type="Proteomes" id="UP001152747">
    <property type="component" value="Unassembled WGS sequence"/>
</dbReference>
<keyword evidence="3" id="KW-1185">Reference proteome</keyword>
<keyword evidence="1" id="KW-0472">Membrane</keyword>
<comment type="caution">
    <text evidence="2">The sequence shown here is derived from an EMBL/GenBank/DDBJ whole genome shotgun (WGS) entry which is preliminary data.</text>
</comment>
<name>A0A9P1IF05_9PELO</name>
<evidence type="ECO:0000256" key="1">
    <source>
        <dbReference type="SAM" id="Phobius"/>
    </source>
</evidence>
<reference evidence="2" key="1">
    <citation type="submission" date="2022-11" db="EMBL/GenBank/DDBJ databases">
        <authorList>
            <person name="Kikuchi T."/>
        </authorList>
    </citation>
    <scope>NUCLEOTIDE SEQUENCE</scope>
    <source>
        <strain evidence="2">PS1010</strain>
    </source>
</reference>
<keyword evidence="1" id="KW-0812">Transmembrane</keyword>
<organism evidence="2 3">
    <name type="scientific">Caenorhabditis angaria</name>
    <dbReference type="NCBI Taxonomy" id="860376"/>
    <lineage>
        <taxon>Eukaryota</taxon>
        <taxon>Metazoa</taxon>
        <taxon>Ecdysozoa</taxon>
        <taxon>Nematoda</taxon>
        <taxon>Chromadorea</taxon>
        <taxon>Rhabditida</taxon>
        <taxon>Rhabditina</taxon>
        <taxon>Rhabditomorpha</taxon>
        <taxon>Rhabditoidea</taxon>
        <taxon>Rhabditidae</taxon>
        <taxon>Peloderinae</taxon>
        <taxon>Caenorhabditis</taxon>
    </lineage>
</organism>
<proteinExistence type="predicted"/>
<feature type="transmembrane region" description="Helical" evidence="1">
    <location>
        <begin position="12"/>
        <end position="28"/>
    </location>
</feature>